<dbReference type="Pfam" id="PF12689">
    <property type="entry name" value="Acid_PPase"/>
    <property type="match status" value="1"/>
</dbReference>
<dbReference type="InterPro" id="IPR035679">
    <property type="entry name" value="MDP-1_euk"/>
</dbReference>
<dbReference type="AlphaFoldDB" id="A0AAE9WB49"/>
<dbReference type="InterPro" id="IPR036412">
    <property type="entry name" value="HAD-like_sf"/>
</dbReference>
<dbReference type="PANTHER" id="PTHR17901:SF14">
    <property type="entry name" value="MAGNESIUM-DEPENDENT PHOSPHATASE 1"/>
    <property type="match status" value="1"/>
</dbReference>
<reference evidence="1 2" key="1">
    <citation type="journal article" date="2023" name="G3 (Bethesda)">
        <title>A high-quality reference genome for the fission yeast Schizosaccharomyces osmophilus.</title>
        <authorList>
            <person name="Jia G.S."/>
            <person name="Zhang W.C."/>
            <person name="Liang Y."/>
            <person name="Liu X.H."/>
            <person name="Rhind N."/>
            <person name="Pidoux A."/>
            <person name="Brysch-Herzberg M."/>
            <person name="Du L.L."/>
        </authorList>
    </citation>
    <scope>NUCLEOTIDE SEQUENCE [LARGE SCALE GENOMIC DNA]</scope>
    <source>
        <strain evidence="1 2">CBS 15793</strain>
    </source>
</reference>
<organism evidence="1 2">
    <name type="scientific">Schizosaccharomyces osmophilus</name>
    <dbReference type="NCBI Taxonomy" id="2545709"/>
    <lineage>
        <taxon>Eukaryota</taxon>
        <taxon>Fungi</taxon>
        <taxon>Dikarya</taxon>
        <taxon>Ascomycota</taxon>
        <taxon>Taphrinomycotina</taxon>
        <taxon>Schizosaccharomycetes</taxon>
        <taxon>Schizosaccharomycetales</taxon>
        <taxon>Schizosaccharomycetaceae</taxon>
        <taxon>Schizosaccharomyces</taxon>
    </lineage>
</organism>
<gene>
    <name evidence="1" type="ORF">SOMG_00624</name>
</gene>
<dbReference type="InterPro" id="IPR010033">
    <property type="entry name" value="HAD_SF_ppase_IIIC"/>
</dbReference>
<dbReference type="Gene3D" id="3.40.50.1000">
    <property type="entry name" value="HAD superfamily/HAD-like"/>
    <property type="match status" value="1"/>
</dbReference>
<keyword evidence="1" id="KW-0378">Hydrolase</keyword>
<dbReference type="InterPro" id="IPR010036">
    <property type="entry name" value="MDP_1_eu_arc"/>
</dbReference>
<dbReference type="EMBL" id="CP115611">
    <property type="protein sequence ID" value="WBW71363.1"/>
    <property type="molecule type" value="Genomic_DNA"/>
</dbReference>
<accession>A0AAE9WB49</accession>
<dbReference type="InterPro" id="IPR023214">
    <property type="entry name" value="HAD_sf"/>
</dbReference>
<dbReference type="PANTHER" id="PTHR17901">
    <property type="entry name" value="MAGNESIUM-DEPENDENT PHOSPHATASE 1 MDP1"/>
    <property type="match status" value="1"/>
</dbReference>
<protein>
    <submittedName>
        <fullName evidence="1">HAD superfamily hydrolase</fullName>
    </submittedName>
</protein>
<evidence type="ECO:0000313" key="1">
    <source>
        <dbReference type="EMBL" id="WBW71363.1"/>
    </source>
</evidence>
<dbReference type="SFLD" id="SFLDS00003">
    <property type="entry name" value="Haloacid_Dehalogenase"/>
    <property type="match status" value="1"/>
</dbReference>
<dbReference type="KEGG" id="som:SOMG_00624"/>
<dbReference type="NCBIfam" id="TIGR01685">
    <property type="entry name" value="MDP-1"/>
    <property type="match status" value="1"/>
</dbReference>
<sequence length="173" mass="20020">MSSNYPKCVVFDLDYTLWPLWIDTHVTPPFRASKNDPQVIVDRYGTDITFYKNVINILQQLKDANVKLCIASRTHAPKFAYQVLNLMKVPIDGELQPASRFFSSIKAFPATKIDHFEQLHKETGIKYEDMLFFDDEGRNRVVESLGVTFCLVPDGLNRASFEEGIKKWQKNRK</sequence>
<dbReference type="NCBIfam" id="TIGR01681">
    <property type="entry name" value="HAD-SF-IIIC"/>
    <property type="match status" value="1"/>
</dbReference>
<dbReference type="RefSeq" id="XP_056035606.1">
    <property type="nucleotide sequence ID" value="XM_056179418.1"/>
</dbReference>
<dbReference type="CDD" id="cd07501">
    <property type="entry name" value="HAD_MDP-1_like"/>
    <property type="match status" value="1"/>
</dbReference>
<dbReference type="GO" id="GO:0003993">
    <property type="term" value="F:acid phosphatase activity"/>
    <property type="evidence" value="ECO:0007669"/>
    <property type="project" value="TreeGrafter"/>
</dbReference>
<evidence type="ECO:0000313" key="2">
    <source>
        <dbReference type="Proteomes" id="UP001212411"/>
    </source>
</evidence>
<proteinExistence type="predicted"/>
<name>A0AAE9WB49_9SCHI</name>
<keyword evidence="2" id="KW-1185">Reference proteome</keyword>
<dbReference type="GeneID" id="80874107"/>
<dbReference type="SUPFAM" id="SSF56784">
    <property type="entry name" value="HAD-like"/>
    <property type="match status" value="1"/>
</dbReference>
<dbReference type="SFLD" id="SFLDG01131">
    <property type="entry name" value="C1.5.2:_MDP_Like"/>
    <property type="match status" value="1"/>
</dbReference>
<dbReference type="Proteomes" id="UP001212411">
    <property type="component" value="Chromosome 1"/>
</dbReference>
<dbReference type="SFLD" id="SFLDG01129">
    <property type="entry name" value="C1.5:_HAD__Beta-PGM__Phosphata"/>
    <property type="match status" value="1"/>
</dbReference>